<feature type="transmembrane region" description="Helical" evidence="9">
    <location>
        <begin position="136"/>
        <end position="156"/>
    </location>
</feature>
<dbReference type="InterPro" id="IPR000276">
    <property type="entry name" value="GPCR_Rhodpsn"/>
</dbReference>
<evidence type="ECO:0000313" key="12">
    <source>
        <dbReference type="Proteomes" id="UP000079169"/>
    </source>
</evidence>
<evidence type="ECO:0000256" key="1">
    <source>
        <dbReference type="ARBA" id="ARBA00004651"/>
    </source>
</evidence>
<keyword evidence="8" id="KW-0807">Transducer</keyword>
<feature type="domain" description="G-protein coupled receptors family 1 profile" evidence="10">
    <location>
        <begin position="76"/>
        <end position="368"/>
    </location>
</feature>
<keyword evidence="4 8" id="KW-0812">Transmembrane</keyword>
<organism evidence="13">
    <name type="scientific">Diaphorina citri</name>
    <name type="common">Asian citrus psyllid</name>
    <dbReference type="NCBI Taxonomy" id="121845"/>
    <lineage>
        <taxon>Eukaryota</taxon>
        <taxon>Metazoa</taxon>
        <taxon>Ecdysozoa</taxon>
        <taxon>Arthropoda</taxon>
        <taxon>Hexapoda</taxon>
        <taxon>Insecta</taxon>
        <taxon>Pterygota</taxon>
        <taxon>Neoptera</taxon>
        <taxon>Paraneoptera</taxon>
        <taxon>Hemiptera</taxon>
        <taxon>Sternorrhyncha</taxon>
        <taxon>Psylloidea</taxon>
        <taxon>Psyllidae</taxon>
        <taxon>Diaphorininae</taxon>
        <taxon>Diaphorina</taxon>
    </lineage>
</organism>
<evidence type="ECO:0000313" key="13">
    <source>
        <dbReference type="RefSeq" id="XP_008484832.2"/>
    </source>
</evidence>
<evidence type="ECO:0000256" key="7">
    <source>
        <dbReference type="ARBA" id="ARBA00023170"/>
    </source>
</evidence>
<dbReference type="RefSeq" id="XP_008484832.2">
    <property type="nucleotide sequence ID" value="XM_008486610.2"/>
</dbReference>
<feature type="transmembrane region" description="Helical" evidence="9">
    <location>
        <begin position="225"/>
        <end position="247"/>
    </location>
</feature>
<evidence type="ECO:0000256" key="9">
    <source>
        <dbReference type="SAM" id="Phobius"/>
    </source>
</evidence>
<keyword evidence="12" id="KW-1185">Reference proteome</keyword>
<keyword evidence="7 8" id="KW-0675">Receptor</keyword>
<dbReference type="EMBL" id="MG550221">
    <property type="protein sequence ID" value="AWT50655.1"/>
    <property type="molecule type" value="mRNA"/>
</dbReference>
<gene>
    <name evidence="13" type="primary">LOC103521499</name>
</gene>
<comment type="subcellular location">
    <subcellularLocation>
        <location evidence="1">Cell membrane</location>
        <topology evidence="1">Multi-pass membrane protein</topology>
    </subcellularLocation>
</comment>
<keyword evidence="6 9" id="KW-0472">Membrane</keyword>
<keyword evidence="8" id="KW-0297">G-protein coupled receptor</keyword>
<dbReference type="PROSITE" id="PS00237">
    <property type="entry name" value="G_PROTEIN_RECEP_F1_1"/>
    <property type="match status" value="1"/>
</dbReference>
<dbReference type="GO" id="GO:0005886">
    <property type="term" value="C:plasma membrane"/>
    <property type="evidence" value="ECO:0007669"/>
    <property type="project" value="UniProtKB-SubCell"/>
</dbReference>
<evidence type="ECO:0000256" key="4">
    <source>
        <dbReference type="ARBA" id="ARBA00022692"/>
    </source>
</evidence>
<dbReference type="PROSITE" id="PS50262">
    <property type="entry name" value="G_PROTEIN_RECEP_F1_2"/>
    <property type="match status" value="1"/>
</dbReference>
<protein>
    <submittedName>
        <fullName evidence="13">Gonadotropin-releasing hormone II receptor-like</fullName>
    </submittedName>
    <submittedName>
        <fullName evidence="11">Neuropeptide receptor</fullName>
    </submittedName>
</protein>
<name>A0A1S3DMI7_DIACI</name>
<dbReference type="PaxDb" id="121845-A0A1S3DMI7"/>
<dbReference type="Pfam" id="PF00001">
    <property type="entry name" value="7tm_1"/>
    <property type="match status" value="1"/>
</dbReference>
<evidence type="ECO:0000256" key="8">
    <source>
        <dbReference type="RuleBase" id="RU000688"/>
    </source>
</evidence>
<dbReference type="Gene3D" id="1.20.1070.10">
    <property type="entry name" value="Rhodopsin 7-helix transmembrane proteins"/>
    <property type="match status" value="1"/>
</dbReference>
<dbReference type="SUPFAM" id="SSF81321">
    <property type="entry name" value="Family A G protein-coupled receptor-like"/>
    <property type="match status" value="1"/>
</dbReference>
<dbReference type="InterPro" id="IPR017452">
    <property type="entry name" value="GPCR_Rhodpsn_7TM"/>
</dbReference>
<dbReference type="KEGG" id="dci:103521499"/>
<feature type="transmembrane region" description="Helical" evidence="9">
    <location>
        <begin position="177"/>
        <end position="197"/>
    </location>
</feature>
<keyword evidence="5 9" id="KW-1133">Transmembrane helix</keyword>
<evidence type="ECO:0000259" key="10">
    <source>
        <dbReference type="PROSITE" id="PS50262"/>
    </source>
</evidence>
<proteinExistence type="evidence at transcript level"/>
<dbReference type="GO" id="GO:0004930">
    <property type="term" value="F:G protein-coupled receptor activity"/>
    <property type="evidence" value="ECO:0007669"/>
    <property type="project" value="UniProtKB-KW"/>
</dbReference>
<evidence type="ECO:0000256" key="6">
    <source>
        <dbReference type="ARBA" id="ARBA00023136"/>
    </source>
</evidence>
<dbReference type="GO" id="GO:0032870">
    <property type="term" value="P:cellular response to hormone stimulus"/>
    <property type="evidence" value="ECO:0007669"/>
    <property type="project" value="TreeGrafter"/>
</dbReference>
<dbReference type="AlphaFoldDB" id="A0A1S3DMI7"/>
<sequence>MSLQTQLPSLIFHQMAFEPPNSMNLIVPAAKLPTNYTGDVANITSPYFNVTSPLVTSPTVYALVAYASLFLVAGVGNVSILFSLCCARRHRISRVSLMIINLCLADMMVTFVIMPVEITWRITVQWSFGDLWCRLFSFFRAFGLYLSSGVVVCVSLDRYFAIKYPLRAVEGQSRSRWMLVIAYAISFICSVPQIYIFHVASPPGHPNFTQCVSFNSFASDTHERYYNYFTVVVMYVIPMCIIVFSYFNIYVEVSKRKGINFCGTNRALRGNIIDNSNVKLATVLDSTPGGTIRLRMNDVSNINKTRIRTLKMTVIIVLTFFWCWTPYVIMTVWYMIDRESAHTVINEDLQDILFMMAVSNSCVNPLIYGTYTRFLKFGTHGCVWPCCWRAFNQAQTDSTLRNTRNQNNQYQMSTRFRPAGTAGRLSQNNGSHNTDEACNSFPTLRSRTSLSEITRCDEARSQQTYCGRSFSVRPEVSFHSDPGRHNYATSYFM</sequence>
<reference evidence="11" key="1">
    <citation type="submission" date="2017-11" db="EMBL/GenBank/DDBJ databases">
        <title>Characterization and expression profiling of neuropeptides and their receptors in the Asian Citrus Psyllid, Diaphorina citri.</title>
        <authorList>
            <person name="Wang Z."/>
            <person name="Zeng X."/>
        </authorList>
    </citation>
    <scope>NUCLEOTIDE SEQUENCE</scope>
</reference>
<dbReference type="PANTHER" id="PTHR24241:SF190">
    <property type="entry name" value="CARDIOACCELERATORY PEPTIDE RECEPTOR-LIKE PROTEIN"/>
    <property type="match status" value="1"/>
</dbReference>
<evidence type="ECO:0000313" key="11">
    <source>
        <dbReference type="EMBL" id="AWT50655.1"/>
    </source>
</evidence>
<evidence type="ECO:0000256" key="3">
    <source>
        <dbReference type="ARBA" id="ARBA00022475"/>
    </source>
</evidence>
<dbReference type="PANTHER" id="PTHR24241">
    <property type="entry name" value="NEUROPEPTIDE RECEPTOR-RELATED G-PROTEIN COUPLED RECEPTOR"/>
    <property type="match status" value="1"/>
</dbReference>
<keyword evidence="3" id="KW-1003">Cell membrane</keyword>
<comment type="similarity">
    <text evidence="2 8">Belongs to the G-protein coupled receptor 1 family.</text>
</comment>
<feature type="transmembrane region" description="Helical" evidence="9">
    <location>
        <begin position="97"/>
        <end position="116"/>
    </location>
</feature>
<dbReference type="PRINTS" id="PR00237">
    <property type="entry name" value="GPCRRHODOPSN"/>
</dbReference>
<dbReference type="GO" id="GO:0042277">
    <property type="term" value="F:peptide binding"/>
    <property type="evidence" value="ECO:0007669"/>
    <property type="project" value="TreeGrafter"/>
</dbReference>
<feature type="transmembrane region" description="Helical" evidence="9">
    <location>
        <begin position="60"/>
        <end position="85"/>
    </location>
</feature>
<accession>A0A2U9PG89</accession>
<evidence type="ECO:0000256" key="5">
    <source>
        <dbReference type="ARBA" id="ARBA00022989"/>
    </source>
</evidence>
<dbReference type="GeneID" id="103521499"/>
<accession>A0A1S3DMI7</accession>
<dbReference type="STRING" id="121845.A0A1S3DMI7"/>
<dbReference type="Proteomes" id="UP000079169">
    <property type="component" value="Unplaced"/>
</dbReference>
<feature type="transmembrane region" description="Helical" evidence="9">
    <location>
        <begin position="314"/>
        <end position="336"/>
    </location>
</feature>
<evidence type="ECO:0000256" key="2">
    <source>
        <dbReference type="ARBA" id="ARBA00010663"/>
    </source>
</evidence>
<reference evidence="13" key="2">
    <citation type="submission" date="2023-07" db="UniProtKB">
        <authorList>
            <consortium name="RefSeq"/>
        </authorList>
    </citation>
    <scope>IDENTIFICATION</scope>
</reference>